<evidence type="ECO:0000256" key="1">
    <source>
        <dbReference type="ARBA" id="ARBA00003175"/>
    </source>
</evidence>
<dbReference type="NCBIfam" id="TIGR00190">
    <property type="entry name" value="thiC"/>
    <property type="match status" value="1"/>
</dbReference>
<evidence type="ECO:0000256" key="8">
    <source>
        <dbReference type="ARBA" id="ARBA00023014"/>
    </source>
</evidence>
<keyword evidence="13" id="KW-1185">Reference proteome</keyword>
<dbReference type="AlphaFoldDB" id="A0A917CM49"/>
<dbReference type="GO" id="GO:0070284">
    <property type="term" value="F:phosphomethylpyrimidine synthase activity"/>
    <property type="evidence" value="ECO:0007669"/>
    <property type="project" value="UniProtKB-EC"/>
</dbReference>
<dbReference type="SFLD" id="SFLDG01114">
    <property type="entry name" value="phosphomethylpyrimidine_syntha"/>
    <property type="match status" value="1"/>
</dbReference>
<keyword evidence="9 10" id="KW-0456">Lyase</keyword>
<feature type="binding site" evidence="10">
    <location>
        <begin position="368"/>
        <end position="371"/>
    </location>
    <ligand>
        <name>substrate</name>
    </ligand>
</feature>
<dbReference type="InterPro" id="IPR002817">
    <property type="entry name" value="ThiC/BzaA/B"/>
</dbReference>
<feature type="binding site" evidence="10">
    <location>
        <position position="563"/>
    </location>
    <ligand>
        <name>[4Fe-4S] cluster</name>
        <dbReference type="ChEBI" id="CHEBI:49883"/>
        <note>4Fe-4S-S-AdoMet</note>
    </ligand>
</feature>
<evidence type="ECO:0000256" key="10">
    <source>
        <dbReference type="HAMAP-Rule" id="MF_00089"/>
    </source>
</evidence>
<dbReference type="GO" id="GO:0008270">
    <property type="term" value="F:zinc ion binding"/>
    <property type="evidence" value="ECO:0007669"/>
    <property type="project" value="UniProtKB-UniRule"/>
</dbReference>
<organism evidence="12 13">
    <name type="scientific">Paenibacillus albidus</name>
    <dbReference type="NCBI Taxonomy" id="2041023"/>
    <lineage>
        <taxon>Bacteria</taxon>
        <taxon>Bacillati</taxon>
        <taxon>Bacillota</taxon>
        <taxon>Bacilli</taxon>
        <taxon>Bacillales</taxon>
        <taxon>Paenibacillaceae</taxon>
        <taxon>Paenibacillus</taxon>
    </lineage>
</organism>
<feature type="binding site" evidence="10">
    <location>
        <position position="555"/>
    </location>
    <ligand>
        <name>[4Fe-4S] cluster</name>
        <dbReference type="ChEBI" id="CHEBI:49883"/>
        <note>4Fe-4S-S-AdoMet</note>
    </ligand>
</feature>
<reference evidence="12" key="1">
    <citation type="journal article" date="2014" name="Int. J. Syst. Evol. Microbiol.">
        <title>Complete genome sequence of Corynebacterium casei LMG S-19264T (=DSM 44701T), isolated from a smear-ripened cheese.</title>
        <authorList>
            <consortium name="US DOE Joint Genome Institute (JGI-PGF)"/>
            <person name="Walter F."/>
            <person name="Albersmeier A."/>
            <person name="Kalinowski J."/>
            <person name="Ruckert C."/>
        </authorList>
    </citation>
    <scope>NUCLEOTIDE SEQUENCE</scope>
    <source>
        <strain evidence="12">CGMCC 1.16134</strain>
    </source>
</reference>
<comment type="function">
    <text evidence="1 10">Catalyzes the synthesis of the hydroxymethylpyrimidine phosphate (HMP-P) moiety of thiamine from aminoimidazole ribotide (AIR) in a radical S-adenosyl-L-methionine (SAM)-dependent reaction.</text>
</comment>
<dbReference type="InterPro" id="IPR037509">
    <property type="entry name" value="ThiC"/>
</dbReference>
<feature type="binding site" evidence="10">
    <location>
        <position position="307"/>
    </location>
    <ligand>
        <name>substrate</name>
    </ligand>
</feature>
<evidence type="ECO:0000313" key="12">
    <source>
        <dbReference type="EMBL" id="GGF90181.1"/>
    </source>
</evidence>
<dbReference type="PANTHER" id="PTHR30557:SF1">
    <property type="entry name" value="PHOSPHOMETHYLPYRIMIDINE SYNTHASE, CHLOROPLASTIC"/>
    <property type="match status" value="1"/>
</dbReference>
<evidence type="ECO:0000256" key="4">
    <source>
        <dbReference type="ARBA" id="ARBA00022723"/>
    </source>
</evidence>
<evidence type="ECO:0000256" key="5">
    <source>
        <dbReference type="ARBA" id="ARBA00022833"/>
    </source>
</evidence>
<keyword evidence="2 10" id="KW-0004">4Fe-4S</keyword>
<dbReference type="SFLD" id="SFLDS00113">
    <property type="entry name" value="Radical_SAM_Phosphomethylpyrim"/>
    <property type="match status" value="1"/>
</dbReference>
<dbReference type="NCBIfam" id="NF009895">
    <property type="entry name" value="PRK13352.1"/>
    <property type="match status" value="1"/>
</dbReference>
<gene>
    <name evidence="10 12" type="primary">thiC</name>
    <name evidence="12" type="ORF">GCM10010912_39190</name>
</gene>
<dbReference type="GO" id="GO:0005829">
    <property type="term" value="C:cytosol"/>
    <property type="evidence" value="ECO:0007669"/>
    <property type="project" value="TreeGrafter"/>
</dbReference>
<sequence>MPNEVKNGSNEELKKIANAAADRKGEVDLSAFPGSRKVYVEGTSPDIRVPMREISLSKTSGAAGEEDNAPVRVYDTSGLYTDIEASTDIRQGLPPHRLRWIEARGDAESYVGRAIRPEDNGNASGQSGVEVFPGLQRQPLRAKAGRNVSQLHYARRGIITAEMEFIAIREQVKPEFVRDEVASGRAIIPANINHPESEPMIIGRNFLVKINANIGNSAVSSSIEEEVEKMRWATRWGADNIMDLSTGTNIHTTREWIIRNSPVPIGTVPIYQALEKVKGKAEELTWEVYRDTLIEQAEQGVDYFTIHAGVLLRYIPLTARRMTGIVSRGGSIMAAWCLAHHEENFLYTHFEEICEIMKTYDVAFSLGDGLRPGSIADANDEAQFAELETLGELTALAWKHDVQVMVEGPGHVPMHQIKENMDKQLELCHGAPFYTLGPLTTDIAPGYDHITSAIGAAMIGWFGTAMLCYVTPKEHLGLPNKNDVREGVITYKIAAHAADLAKGHPGARERDDALSKARFEFRWRDQFHLSLDPERALEYHDETLPAEGAKTAHFCSMCGPKFCSMRISHDIRDSARQREETAEQEAIAAGMREKAEAFKEGGSVIYK</sequence>
<evidence type="ECO:0000256" key="3">
    <source>
        <dbReference type="ARBA" id="ARBA00022691"/>
    </source>
</evidence>
<keyword evidence="7 10" id="KW-0408">Iron</keyword>
<dbReference type="GO" id="GO:0051539">
    <property type="term" value="F:4 iron, 4 sulfur cluster binding"/>
    <property type="evidence" value="ECO:0007669"/>
    <property type="project" value="UniProtKB-KW"/>
</dbReference>
<dbReference type="Pfam" id="PF01964">
    <property type="entry name" value="ThiC_Rad_SAM"/>
    <property type="match status" value="1"/>
</dbReference>
<dbReference type="GO" id="GO:0009229">
    <property type="term" value="P:thiamine diphosphate biosynthetic process"/>
    <property type="evidence" value="ECO:0007669"/>
    <property type="project" value="UniProtKB-UniRule"/>
</dbReference>
<protein>
    <recommendedName>
        <fullName evidence="10">Phosphomethylpyrimidine synthase</fullName>
        <ecNumber evidence="10">4.1.99.17</ecNumber>
    </recommendedName>
    <alternativeName>
        <fullName evidence="10">Hydroxymethylpyrimidine phosphate synthase</fullName>
        <shortName evidence="10">HMP-P synthase</shortName>
        <shortName evidence="10">HMP-phosphate synthase</shortName>
        <shortName evidence="10">HMPP synthase</shortName>
    </alternativeName>
    <alternativeName>
        <fullName evidence="10">Thiamine biosynthesis protein ThiC</fullName>
    </alternativeName>
</protein>
<dbReference type="Pfam" id="PF13667">
    <property type="entry name" value="ThiC-associated"/>
    <property type="match status" value="1"/>
</dbReference>
<dbReference type="GO" id="GO:0009228">
    <property type="term" value="P:thiamine biosynthetic process"/>
    <property type="evidence" value="ECO:0007669"/>
    <property type="project" value="UniProtKB-UniRule"/>
</dbReference>
<dbReference type="EC" id="4.1.99.17" evidence="10"/>
<dbReference type="HAMAP" id="MF_00089">
    <property type="entry name" value="ThiC"/>
    <property type="match status" value="1"/>
</dbReference>
<dbReference type="InterPro" id="IPR025747">
    <property type="entry name" value="ThiC-associated_dom"/>
</dbReference>
<comment type="catalytic activity">
    <reaction evidence="10">
        <text>5-amino-1-(5-phospho-beta-D-ribosyl)imidazole + S-adenosyl-L-methionine = 4-amino-2-methyl-5-(phosphooxymethyl)pyrimidine + CO + 5'-deoxyadenosine + formate + L-methionine + 3 H(+)</text>
        <dbReference type="Rhea" id="RHEA:24840"/>
        <dbReference type="ChEBI" id="CHEBI:15378"/>
        <dbReference type="ChEBI" id="CHEBI:15740"/>
        <dbReference type="ChEBI" id="CHEBI:17245"/>
        <dbReference type="ChEBI" id="CHEBI:17319"/>
        <dbReference type="ChEBI" id="CHEBI:57844"/>
        <dbReference type="ChEBI" id="CHEBI:58354"/>
        <dbReference type="ChEBI" id="CHEBI:59789"/>
        <dbReference type="ChEBI" id="CHEBI:137981"/>
        <dbReference type="EC" id="4.1.99.17"/>
    </reaction>
</comment>
<feature type="domain" description="ThiC-associated" evidence="11">
    <location>
        <begin position="32"/>
        <end position="108"/>
    </location>
</feature>
<comment type="similarity">
    <text evidence="10">Belongs to the ThiC family.</text>
</comment>
<dbReference type="Gene3D" id="6.10.250.620">
    <property type="match status" value="1"/>
</dbReference>
<keyword evidence="8 10" id="KW-0411">Iron-sulfur</keyword>
<dbReference type="EMBL" id="BMKR01000017">
    <property type="protein sequence ID" value="GGF90181.1"/>
    <property type="molecule type" value="Genomic_DNA"/>
</dbReference>
<feature type="binding site" evidence="10">
    <location>
        <position position="242"/>
    </location>
    <ligand>
        <name>substrate</name>
    </ligand>
</feature>
<feature type="binding site" evidence="10">
    <location>
        <position position="271"/>
    </location>
    <ligand>
        <name>substrate</name>
    </ligand>
</feature>
<evidence type="ECO:0000256" key="2">
    <source>
        <dbReference type="ARBA" id="ARBA00022485"/>
    </source>
</evidence>
<dbReference type="SFLD" id="SFLDF00407">
    <property type="entry name" value="phosphomethylpyrimidine_syntha"/>
    <property type="match status" value="1"/>
</dbReference>
<evidence type="ECO:0000256" key="9">
    <source>
        <dbReference type="ARBA" id="ARBA00023239"/>
    </source>
</evidence>
<keyword evidence="6 10" id="KW-0784">Thiamine biosynthesis</keyword>
<evidence type="ECO:0000259" key="11">
    <source>
        <dbReference type="Pfam" id="PF13667"/>
    </source>
</evidence>
<comment type="cofactor">
    <cofactor evidence="10">
        <name>[4Fe-4S] cluster</name>
        <dbReference type="ChEBI" id="CHEBI:49883"/>
    </cofactor>
    <text evidence="10">Binds 1 [4Fe-4S] cluster per subunit. The cluster is coordinated with 3 cysteines and an exchangeable S-adenosyl-L-methionine.</text>
</comment>
<dbReference type="FunFam" id="3.20.20.540:FF:000001">
    <property type="entry name" value="Phosphomethylpyrimidine synthase"/>
    <property type="match status" value="1"/>
</dbReference>
<feature type="binding site" evidence="10">
    <location>
        <position position="434"/>
    </location>
    <ligand>
        <name>substrate</name>
    </ligand>
</feature>
<evidence type="ECO:0000256" key="7">
    <source>
        <dbReference type="ARBA" id="ARBA00023004"/>
    </source>
</evidence>
<feature type="binding site" evidence="10">
    <location>
        <position position="558"/>
    </location>
    <ligand>
        <name>[4Fe-4S] cluster</name>
        <dbReference type="ChEBI" id="CHEBI:49883"/>
        <note>4Fe-4S-S-AdoMet</note>
    </ligand>
</feature>
<name>A0A917CM49_9BACL</name>
<comment type="pathway">
    <text evidence="10">Cofactor biosynthesis; thiamine diphosphate biosynthesis.</text>
</comment>
<feature type="binding site" evidence="10">
    <location>
        <position position="407"/>
    </location>
    <ligand>
        <name>substrate</name>
    </ligand>
</feature>
<dbReference type="RefSeq" id="WP_189027848.1">
    <property type="nucleotide sequence ID" value="NZ_BMKR01000017.1"/>
</dbReference>
<feature type="binding site" evidence="10">
    <location>
        <begin position="327"/>
        <end position="329"/>
    </location>
    <ligand>
        <name>substrate</name>
    </ligand>
</feature>
<dbReference type="InterPro" id="IPR038521">
    <property type="entry name" value="ThiC/Bza_core_dom"/>
</dbReference>
<accession>A0A917CM49</accession>
<feature type="binding site" evidence="10">
    <location>
        <position position="475"/>
    </location>
    <ligand>
        <name>Zn(2+)</name>
        <dbReference type="ChEBI" id="CHEBI:29105"/>
    </ligand>
</feature>
<feature type="binding site" evidence="10">
    <location>
        <position position="411"/>
    </location>
    <ligand>
        <name>Zn(2+)</name>
        <dbReference type="ChEBI" id="CHEBI:29105"/>
    </ligand>
</feature>
<dbReference type="Gene3D" id="3.20.20.540">
    <property type="entry name" value="Radical SAM ThiC family, central domain"/>
    <property type="match status" value="1"/>
</dbReference>
<proteinExistence type="inferred from homology"/>
<dbReference type="NCBIfam" id="NF006763">
    <property type="entry name" value="PRK09284.1"/>
    <property type="match status" value="1"/>
</dbReference>
<keyword evidence="4 10" id="KW-0479">Metal-binding</keyword>
<comment type="caution">
    <text evidence="12">The sequence shown here is derived from an EMBL/GenBank/DDBJ whole genome shotgun (WGS) entry which is preliminary data.</text>
</comment>
<dbReference type="Proteomes" id="UP000637643">
    <property type="component" value="Unassembled WGS sequence"/>
</dbReference>
<keyword evidence="3 10" id="KW-0949">S-adenosyl-L-methionine</keyword>
<evidence type="ECO:0000313" key="13">
    <source>
        <dbReference type="Proteomes" id="UP000637643"/>
    </source>
</evidence>
<keyword evidence="5 10" id="KW-0862">Zinc</keyword>
<evidence type="ECO:0000256" key="6">
    <source>
        <dbReference type="ARBA" id="ARBA00022977"/>
    </source>
</evidence>
<feature type="binding site" evidence="10">
    <location>
        <position position="213"/>
    </location>
    <ligand>
        <name>substrate</name>
    </ligand>
</feature>
<dbReference type="PANTHER" id="PTHR30557">
    <property type="entry name" value="THIAMINE BIOSYNTHESIS PROTEIN THIC"/>
    <property type="match status" value="1"/>
</dbReference>
<reference evidence="12" key="2">
    <citation type="submission" date="2020-09" db="EMBL/GenBank/DDBJ databases">
        <authorList>
            <person name="Sun Q."/>
            <person name="Zhou Y."/>
        </authorList>
    </citation>
    <scope>NUCLEOTIDE SEQUENCE</scope>
    <source>
        <strain evidence="12">CGMCC 1.16134</strain>
    </source>
</reference>